<keyword evidence="4" id="KW-1003">Cell membrane</keyword>
<dbReference type="GO" id="GO:0009986">
    <property type="term" value="C:cell surface"/>
    <property type="evidence" value="ECO:0007669"/>
    <property type="project" value="TreeGrafter"/>
</dbReference>
<dbReference type="Proteomes" id="UP000246464">
    <property type="component" value="Chromosome 14"/>
</dbReference>
<dbReference type="STRING" id="52904.ENSSMAP00000007316"/>
<dbReference type="InterPro" id="IPR006985">
    <property type="entry name" value="RAMP"/>
</dbReference>
<evidence type="ECO:0000256" key="9">
    <source>
        <dbReference type="ARBA" id="ARBA00023157"/>
    </source>
</evidence>
<reference evidence="15 16" key="1">
    <citation type="submission" date="2017-12" db="EMBL/GenBank/DDBJ databases">
        <title>Integrating genomic resources of turbot (Scophthalmus maximus) in depth evaluation of genetic and physical mapping variation across individuals.</title>
        <authorList>
            <person name="Martinez P."/>
        </authorList>
    </citation>
    <scope>NUCLEOTIDE SEQUENCE [LARGE SCALE GENOMIC DNA]</scope>
</reference>
<dbReference type="InterPro" id="IPR038126">
    <property type="entry name" value="RAMP_sf"/>
</dbReference>
<dbReference type="GO" id="GO:0006816">
    <property type="term" value="P:calcium ion transport"/>
    <property type="evidence" value="ECO:0007669"/>
    <property type="project" value="TreeGrafter"/>
</dbReference>
<gene>
    <name evidence="15" type="ORF">SMAX5B_018163</name>
</gene>
<evidence type="ECO:0000256" key="2">
    <source>
        <dbReference type="ARBA" id="ARBA00007087"/>
    </source>
</evidence>
<keyword evidence="5 14" id="KW-0812">Transmembrane</keyword>
<evidence type="ECO:0000256" key="6">
    <source>
        <dbReference type="ARBA" id="ARBA00022729"/>
    </source>
</evidence>
<keyword evidence="9" id="KW-1015">Disulfide bond</keyword>
<evidence type="ECO:0000256" key="4">
    <source>
        <dbReference type="ARBA" id="ARBA00022475"/>
    </source>
</evidence>
<dbReference type="Pfam" id="PF04901">
    <property type="entry name" value="RAMP"/>
    <property type="match status" value="1"/>
</dbReference>
<organism evidence="15 16">
    <name type="scientific">Scophthalmus maximus</name>
    <name type="common">Turbot</name>
    <name type="synonym">Psetta maxima</name>
    <dbReference type="NCBI Taxonomy" id="52904"/>
    <lineage>
        <taxon>Eukaryota</taxon>
        <taxon>Metazoa</taxon>
        <taxon>Chordata</taxon>
        <taxon>Craniata</taxon>
        <taxon>Vertebrata</taxon>
        <taxon>Euteleostomi</taxon>
        <taxon>Actinopterygii</taxon>
        <taxon>Neopterygii</taxon>
        <taxon>Teleostei</taxon>
        <taxon>Neoteleostei</taxon>
        <taxon>Acanthomorphata</taxon>
        <taxon>Carangaria</taxon>
        <taxon>Pleuronectiformes</taxon>
        <taxon>Pleuronectoidei</taxon>
        <taxon>Scophthalmidae</taxon>
        <taxon>Scophthalmus</taxon>
    </lineage>
</organism>
<dbReference type="PANTHER" id="PTHR14076">
    <property type="entry name" value="RECEPTOR ACTIVITY MODIFYING PROTEIN RAMP"/>
    <property type="match status" value="1"/>
</dbReference>
<evidence type="ECO:0000256" key="13">
    <source>
        <dbReference type="ARBA" id="ARBA00049674"/>
    </source>
</evidence>
<evidence type="ECO:0000256" key="8">
    <source>
        <dbReference type="ARBA" id="ARBA00023136"/>
    </source>
</evidence>
<sequence length="95" mass="11027">MTFSSVSTPRRLYGDLTNCTYLVALKLECFWPNRLVDEFFIRVHQHYFHDCSLSGRLLRDPPNRILGPFIAVPVLVTLLMTALVVWRSKRSEGIM</sequence>
<dbReference type="GO" id="GO:0072659">
    <property type="term" value="P:protein localization to plasma membrane"/>
    <property type="evidence" value="ECO:0007669"/>
    <property type="project" value="TreeGrafter"/>
</dbReference>
<comment type="subcellular location">
    <subcellularLocation>
        <location evidence="1">Cell membrane</location>
        <topology evidence="1">Single-pass type I membrane protein</topology>
    </subcellularLocation>
</comment>
<dbReference type="GO" id="GO:0015026">
    <property type="term" value="F:coreceptor activity"/>
    <property type="evidence" value="ECO:0007669"/>
    <property type="project" value="InterPro"/>
</dbReference>
<comment type="function">
    <text evidence="12">Accessory protein that interacts with and modulates the function of G-protein coupled receptors including calcitonin gene-related peptide type 1 receptor (CALCRL) and calcitonin receptor (CALCR). Required for the transport of CALCRL to the plasma membrane. Together with CALCRL, form the receptor complex for the calcitonin gene-related peptides CGRP1/CALCA and CGRP2/CALCB. Together with CALCR, form the AMYR1 receptor complex for amylin/IAPP and CGRP1/CALCA.</text>
</comment>
<evidence type="ECO:0000313" key="15">
    <source>
        <dbReference type="EMBL" id="AWP12844.1"/>
    </source>
</evidence>
<evidence type="ECO:0000256" key="7">
    <source>
        <dbReference type="ARBA" id="ARBA00022989"/>
    </source>
</evidence>
<keyword evidence="16" id="KW-1185">Reference proteome</keyword>
<dbReference type="GO" id="GO:0043235">
    <property type="term" value="C:receptor complex"/>
    <property type="evidence" value="ECO:0007669"/>
    <property type="project" value="TreeGrafter"/>
</dbReference>
<evidence type="ECO:0000256" key="5">
    <source>
        <dbReference type="ARBA" id="ARBA00022692"/>
    </source>
</evidence>
<dbReference type="GO" id="GO:0005886">
    <property type="term" value="C:plasma membrane"/>
    <property type="evidence" value="ECO:0007669"/>
    <property type="project" value="UniProtKB-SubCell"/>
</dbReference>
<keyword evidence="6" id="KW-0732">Signal</keyword>
<dbReference type="GO" id="GO:0008277">
    <property type="term" value="P:regulation of G protein-coupled receptor signaling pathway"/>
    <property type="evidence" value="ECO:0007669"/>
    <property type="project" value="InterPro"/>
</dbReference>
<dbReference type="GO" id="GO:0007186">
    <property type="term" value="P:G protein-coupled receptor signaling pathway"/>
    <property type="evidence" value="ECO:0007669"/>
    <property type="project" value="TreeGrafter"/>
</dbReference>
<proteinExistence type="inferred from homology"/>
<evidence type="ECO:0000256" key="1">
    <source>
        <dbReference type="ARBA" id="ARBA00004251"/>
    </source>
</evidence>
<evidence type="ECO:0000313" key="16">
    <source>
        <dbReference type="Proteomes" id="UP000246464"/>
    </source>
</evidence>
<comment type="subunit">
    <text evidence="13">Heterodimer of CALCRL and RAMP1; the interaction induces allosteric modulation of CALCRL function and CGRP1/CALCA and CGRP2/CALCB ligand specificity. Heterodimer of CALCR and RAMP1; interaction forms the AMYR1 receptor complex for amylin/IAPP and CGRP1/CALCA ligands.</text>
</comment>
<dbReference type="GO" id="GO:0006886">
    <property type="term" value="P:intracellular protein transport"/>
    <property type="evidence" value="ECO:0007669"/>
    <property type="project" value="InterPro"/>
</dbReference>
<dbReference type="GO" id="GO:0031623">
    <property type="term" value="P:receptor internalization"/>
    <property type="evidence" value="ECO:0007669"/>
    <property type="project" value="TreeGrafter"/>
</dbReference>
<evidence type="ECO:0000256" key="11">
    <source>
        <dbReference type="ARBA" id="ARBA00041071"/>
    </source>
</evidence>
<evidence type="ECO:0000256" key="10">
    <source>
        <dbReference type="ARBA" id="ARBA00023170"/>
    </source>
</evidence>
<accession>A0A2U9C8I8</accession>
<dbReference type="EMBL" id="CP026256">
    <property type="protein sequence ID" value="AWP12844.1"/>
    <property type="molecule type" value="Genomic_DNA"/>
</dbReference>
<evidence type="ECO:0000256" key="14">
    <source>
        <dbReference type="SAM" id="Phobius"/>
    </source>
</evidence>
<feature type="transmembrane region" description="Helical" evidence="14">
    <location>
        <begin position="65"/>
        <end position="86"/>
    </location>
</feature>
<keyword evidence="3" id="KW-0813">Transport</keyword>
<comment type="similarity">
    <text evidence="2">Belongs to the RAMP family.</text>
</comment>
<dbReference type="AlphaFoldDB" id="A0A2U9C8I8"/>
<keyword evidence="8 14" id="KW-0472">Membrane</keyword>
<dbReference type="Gene3D" id="1.10.150.510">
    <property type="entry name" value="Receptor activity modifying family"/>
    <property type="match status" value="1"/>
</dbReference>
<dbReference type="GO" id="GO:0032870">
    <property type="term" value="P:cellular response to hormone stimulus"/>
    <property type="evidence" value="ECO:0007669"/>
    <property type="project" value="TreeGrafter"/>
</dbReference>
<keyword evidence="10 15" id="KW-0675">Receptor</keyword>
<evidence type="ECO:0000256" key="3">
    <source>
        <dbReference type="ARBA" id="ARBA00022448"/>
    </source>
</evidence>
<evidence type="ECO:0000256" key="12">
    <source>
        <dbReference type="ARBA" id="ARBA00049570"/>
    </source>
</evidence>
<protein>
    <recommendedName>
        <fullName evidence="11">Receptor activity-modifying protein 1</fullName>
    </recommendedName>
</protein>
<dbReference type="SMR" id="A0A2U9C8I8"/>
<keyword evidence="7 14" id="KW-1133">Transmembrane helix</keyword>
<dbReference type="PANTHER" id="PTHR14076:SF3">
    <property type="entry name" value="RECEPTOR ACTIVITY-MODIFYING PROTEIN 1"/>
    <property type="match status" value="1"/>
</dbReference>
<name>A0A2U9C8I8_SCOMX</name>